<dbReference type="InterPro" id="IPR036291">
    <property type="entry name" value="NAD(P)-bd_dom_sf"/>
</dbReference>
<evidence type="ECO:0000313" key="2">
    <source>
        <dbReference type="EMBL" id="KKF94560.1"/>
    </source>
</evidence>
<dbReference type="PANTHER" id="PTHR48079:SF5">
    <property type="entry name" value="DEPENDENT EPIMERASE_DEHYDRATASE, PUTATIVE (AFU_ORTHOLOGUE AFUA_7G00180)-RELATED"/>
    <property type="match status" value="1"/>
</dbReference>
<sequence length="314" mass="33439">MSTKNAFITGGSGYIGSEIVKKAIARGWTVRGLSRSESSDAKLTALGATPVRGELTSLDILASEATKADYFINVAYDLDLRKPSVDYKEASNTDRIVIDAVIGAMRPGSVFVQTTGVLVSTQPADGSEADETAPYADTVFGLRGQNETYALNKGVEHGVVVNVVRPAAFVYGEQGSGVAMMMASATQRKTATYVDEGSALVSSVHVRDCAEVYMLAAEKQTSGIYHAVSDNNVSFKQISEAIGEVLKVPVVSIPKATLESMTTPMMVTFLTSSSRASSRKAREQLGWKPEETPILEDITKGSYTKLADSLQAQA</sequence>
<dbReference type="SUPFAM" id="SSF51735">
    <property type="entry name" value="NAD(P)-binding Rossmann-fold domains"/>
    <property type="match status" value="1"/>
</dbReference>
<dbReference type="AlphaFoldDB" id="A0A0F8B3G7"/>
<evidence type="ECO:0000259" key="1">
    <source>
        <dbReference type="Pfam" id="PF01370"/>
    </source>
</evidence>
<protein>
    <recommendedName>
        <fullName evidence="1">NAD-dependent epimerase/dehydratase domain-containing protein</fullName>
    </recommendedName>
</protein>
<dbReference type="InterPro" id="IPR051783">
    <property type="entry name" value="NAD(P)-dependent_oxidoreduct"/>
</dbReference>
<gene>
    <name evidence="2" type="ORF">CFO_g3094</name>
</gene>
<reference evidence="2 3" key="1">
    <citation type="submission" date="2015-04" db="EMBL/GenBank/DDBJ databases">
        <title>Genome sequence of Ceratocystis platani, a major pathogen of plane trees.</title>
        <authorList>
            <person name="Belbahri L."/>
        </authorList>
    </citation>
    <scope>NUCLEOTIDE SEQUENCE [LARGE SCALE GENOMIC DNA]</scope>
    <source>
        <strain evidence="2 3">CFO</strain>
    </source>
</reference>
<dbReference type="OrthoDB" id="10262413at2759"/>
<dbReference type="InterPro" id="IPR001509">
    <property type="entry name" value="Epimerase_deHydtase"/>
</dbReference>
<dbReference type="GO" id="GO:0005737">
    <property type="term" value="C:cytoplasm"/>
    <property type="evidence" value="ECO:0007669"/>
    <property type="project" value="TreeGrafter"/>
</dbReference>
<accession>A0A0F8B3G7</accession>
<dbReference type="GO" id="GO:0004029">
    <property type="term" value="F:aldehyde dehydrogenase (NAD+) activity"/>
    <property type="evidence" value="ECO:0007669"/>
    <property type="project" value="TreeGrafter"/>
</dbReference>
<comment type="caution">
    <text evidence="2">The sequence shown here is derived from an EMBL/GenBank/DDBJ whole genome shotgun (WGS) entry which is preliminary data.</text>
</comment>
<dbReference type="Pfam" id="PF01370">
    <property type="entry name" value="Epimerase"/>
    <property type="match status" value="1"/>
</dbReference>
<dbReference type="Gene3D" id="3.40.50.720">
    <property type="entry name" value="NAD(P)-binding Rossmann-like Domain"/>
    <property type="match status" value="1"/>
</dbReference>
<evidence type="ECO:0000313" key="3">
    <source>
        <dbReference type="Proteomes" id="UP000034841"/>
    </source>
</evidence>
<proteinExistence type="predicted"/>
<name>A0A0F8B3G7_CERFI</name>
<dbReference type="PANTHER" id="PTHR48079">
    <property type="entry name" value="PROTEIN YEEZ"/>
    <property type="match status" value="1"/>
</dbReference>
<dbReference type="EMBL" id="LBBL01000151">
    <property type="protein sequence ID" value="KKF94560.1"/>
    <property type="molecule type" value="Genomic_DNA"/>
</dbReference>
<keyword evidence="3" id="KW-1185">Reference proteome</keyword>
<feature type="domain" description="NAD-dependent epimerase/dehydratase" evidence="1">
    <location>
        <begin position="7"/>
        <end position="222"/>
    </location>
</feature>
<organism evidence="2 3">
    <name type="scientific">Ceratocystis fimbriata f. sp. platani</name>
    <dbReference type="NCBI Taxonomy" id="88771"/>
    <lineage>
        <taxon>Eukaryota</taxon>
        <taxon>Fungi</taxon>
        <taxon>Dikarya</taxon>
        <taxon>Ascomycota</taxon>
        <taxon>Pezizomycotina</taxon>
        <taxon>Sordariomycetes</taxon>
        <taxon>Hypocreomycetidae</taxon>
        <taxon>Microascales</taxon>
        <taxon>Ceratocystidaceae</taxon>
        <taxon>Ceratocystis</taxon>
    </lineage>
</organism>
<dbReference type="Proteomes" id="UP000034841">
    <property type="component" value="Unassembled WGS sequence"/>
</dbReference>